<dbReference type="OrthoDB" id="9978460at2759"/>
<dbReference type="InterPro" id="IPR000608">
    <property type="entry name" value="UBC"/>
</dbReference>
<accession>A0A7J7KZG9</accession>
<protein>
    <recommendedName>
        <fullName evidence="1">UBC core domain-containing protein</fullName>
    </recommendedName>
</protein>
<gene>
    <name evidence="2" type="ORF">GIB67_028636</name>
</gene>
<evidence type="ECO:0000313" key="2">
    <source>
        <dbReference type="EMBL" id="KAF6135780.1"/>
    </source>
</evidence>
<evidence type="ECO:0000259" key="1">
    <source>
        <dbReference type="PROSITE" id="PS50127"/>
    </source>
</evidence>
<dbReference type="SMART" id="SM00212">
    <property type="entry name" value="UBCc"/>
    <property type="match status" value="1"/>
</dbReference>
<comment type="caution">
    <text evidence="2">The sequence shown here is derived from an EMBL/GenBank/DDBJ whole genome shotgun (WGS) entry which is preliminary data.</text>
</comment>
<dbReference type="AlphaFoldDB" id="A0A7J7KZG9"/>
<dbReference type="SUPFAM" id="SSF54495">
    <property type="entry name" value="UBC-like"/>
    <property type="match status" value="1"/>
</dbReference>
<dbReference type="Proteomes" id="UP000541444">
    <property type="component" value="Unassembled WGS sequence"/>
</dbReference>
<keyword evidence="3" id="KW-1185">Reference proteome</keyword>
<name>A0A7J7KZG9_9MAGN</name>
<reference evidence="2 3" key="1">
    <citation type="journal article" date="2020" name="IScience">
        <title>Genome Sequencing of the Endangered Kingdonia uniflora (Circaeasteraceae, Ranunculales) Reveals Potential Mechanisms of Evolutionary Specialization.</title>
        <authorList>
            <person name="Sun Y."/>
            <person name="Deng T."/>
            <person name="Zhang A."/>
            <person name="Moore M.J."/>
            <person name="Landis J.B."/>
            <person name="Lin N."/>
            <person name="Zhang H."/>
            <person name="Zhang X."/>
            <person name="Huang J."/>
            <person name="Zhang X."/>
            <person name="Sun H."/>
            <person name="Wang H."/>
        </authorList>
    </citation>
    <scope>NUCLEOTIDE SEQUENCE [LARGE SCALE GENOMIC DNA]</scope>
    <source>
        <strain evidence="2">TB1705</strain>
        <tissue evidence="2">Leaf</tissue>
    </source>
</reference>
<organism evidence="2 3">
    <name type="scientific">Kingdonia uniflora</name>
    <dbReference type="NCBI Taxonomy" id="39325"/>
    <lineage>
        <taxon>Eukaryota</taxon>
        <taxon>Viridiplantae</taxon>
        <taxon>Streptophyta</taxon>
        <taxon>Embryophyta</taxon>
        <taxon>Tracheophyta</taxon>
        <taxon>Spermatophyta</taxon>
        <taxon>Magnoliopsida</taxon>
        <taxon>Ranunculales</taxon>
        <taxon>Circaeasteraceae</taxon>
        <taxon>Kingdonia</taxon>
    </lineage>
</organism>
<proteinExistence type="predicted"/>
<evidence type="ECO:0000313" key="3">
    <source>
        <dbReference type="Proteomes" id="UP000541444"/>
    </source>
</evidence>
<sequence length="137" mass="15863">MLLPNFSDAVEVFYDAEKVRCAENILRAELKRVKKDPLSYCKCEPAGDDIFEFIVRNIDKFGNIKLDRQSCNWTPAVSIEKMLLSICAFLDDPNADIPFNSIATMYRNNRELYNRTAKAWTERYAMGNSLPFQQHTL</sequence>
<dbReference type="Pfam" id="PF00179">
    <property type="entry name" value="UQ_con"/>
    <property type="match status" value="1"/>
</dbReference>
<dbReference type="PROSITE" id="PS50127">
    <property type="entry name" value="UBC_2"/>
    <property type="match status" value="1"/>
</dbReference>
<feature type="domain" description="UBC core" evidence="1">
    <location>
        <begin position="1"/>
        <end position="126"/>
    </location>
</feature>
<dbReference type="InterPro" id="IPR016135">
    <property type="entry name" value="UBQ-conjugating_enzyme/RWD"/>
</dbReference>
<dbReference type="Gene3D" id="3.10.110.10">
    <property type="entry name" value="Ubiquitin Conjugating Enzyme"/>
    <property type="match status" value="1"/>
</dbReference>
<dbReference type="EMBL" id="JACGCM010002779">
    <property type="protein sequence ID" value="KAF6135780.1"/>
    <property type="molecule type" value="Genomic_DNA"/>
</dbReference>